<evidence type="ECO:0000313" key="2">
    <source>
        <dbReference type="Proteomes" id="UP000754710"/>
    </source>
</evidence>
<dbReference type="Proteomes" id="UP000754710">
    <property type="component" value="Unassembled WGS sequence"/>
</dbReference>
<sequence>MPATLRPFPFETPIAPDALIDRREELRRLSQAAEERVHVRLAGPRRFGKTSLLLAHAQGLQGAGWRTVHVDMYGVTSLAEICVRIASSYSRLRDGRLRAHLDSLGSRLGLSLTPAGPGLTLGPRQRVPSPEATQTAAAELLDLPLTLFERDRIPTLVVFDEFQDLLTAGTSLDGLLRSHVQYHGDAAVYIYAGSQPSLMRKLFSDRERPLYGQAEPLELGPLPLDDVLVELSERFEELGEDPVGALAPLMSTAAGHPQRTMLLAHLLHRELSARAQGTTTLPEGAEVEEIALADAVVRRALSMTNEAHQAVWDGLSGGKKAVLVALADGDSPTGTTTARRLETSRATLQSALRELAKEGQHVTRDGDMALWRFVDPLLALWVRQRGRTY</sequence>
<proteinExistence type="predicted"/>
<evidence type="ECO:0000313" key="1">
    <source>
        <dbReference type="EMBL" id="MBY9073832.1"/>
    </source>
</evidence>
<evidence type="ECO:0008006" key="3">
    <source>
        <dbReference type="Google" id="ProtNLM"/>
    </source>
</evidence>
<organism evidence="1 2">
    <name type="scientific">Nocardioides jiangsuensis</name>
    <dbReference type="NCBI Taxonomy" id="2866161"/>
    <lineage>
        <taxon>Bacteria</taxon>
        <taxon>Bacillati</taxon>
        <taxon>Actinomycetota</taxon>
        <taxon>Actinomycetes</taxon>
        <taxon>Propionibacteriales</taxon>
        <taxon>Nocardioidaceae</taxon>
        <taxon>Nocardioides</taxon>
    </lineage>
</organism>
<dbReference type="EMBL" id="JAIEZQ010000001">
    <property type="protein sequence ID" value="MBY9073832.1"/>
    <property type="molecule type" value="Genomic_DNA"/>
</dbReference>
<protein>
    <recommendedName>
        <fullName evidence="3">ATP-binding protein</fullName>
    </recommendedName>
</protein>
<reference evidence="1 2" key="1">
    <citation type="submission" date="2021-08" db="EMBL/GenBank/DDBJ databases">
        <title>Nocardioides bacterium WL0053 sp. nov., isolated from the sediment.</title>
        <authorList>
            <person name="Wang L."/>
            <person name="Zhang D."/>
            <person name="Zhang A."/>
        </authorList>
    </citation>
    <scope>NUCLEOTIDE SEQUENCE [LARGE SCALE GENOMIC DNA]</scope>
    <source>
        <strain evidence="1 2">WL0053</strain>
    </source>
</reference>
<dbReference type="InterPro" id="IPR027417">
    <property type="entry name" value="P-loop_NTPase"/>
</dbReference>
<dbReference type="Gene3D" id="3.40.50.300">
    <property type="entry name" value="P-loop containing nucleotide triphosphate hydrolases"/>
    <property type="match status" value="1"/>
</dbReference>
<dbReference type="SUPFAM" id="SSF52540">
    <property type="entry name" value="P-loop containing nucleoside triphosphate hydrolases"/>
    <property type="match status" value="1"/>
</dbReference>
<name>A0ABS7RFN0_9ACTN</name>
<dbReference type="RefSeq" id="WP_221023585.1">
    <property type="nucleotide sequence ID" value="NZ_JAIEZQ010000001.1"/>
</dbReference>
<dbReference type="PANTHER" id="PTHR34301">
    <property type="entry name" value="DNA-BINDING PROTEIN-RELATED"/>
    <property type="match status" value="1"/>
</dbReference>
<accession>A0ABS7RFN0</accession>
<gene>
    <name evidence="1" type="ORF">K1X13_03250</name>
</gene>
<comment type="caution">
    <text evidence="1">The sequence shown here is derived from an EMBL/GenBank/DDBJ whole genome shotgun (WGS) entry which is preliminary data.</text>
</comment>
<dbReference type="PANTHER" id="PTHR34301:SF8">
    <property type="entry name" value="ATPASE DOMAIN-CONTAINING PROTEIN"/>
    <property type="match status" value="1"/>
</dbReference>
<keyword evidence="2" id="KW-1185">Reference proteome</keyword>